<dbReference type="AlphaFoldDB" id="A0AAN9DTS9"/>
<evidence type="ECO:0000313" key="2">
    <source>
        <dbReference type="EMBL" id="KAK7236564.1"/>
    </source>
</evidence>
<gene>
    <name evidence="2" type="ORF">RIF29_45432</name>
</gene>
<dbReference type="Proteomes" id="UP001372338">
    <property type="component" value="Unassembled WGS sequence"/>
</dbReference>
<proteinExistence type="predicted"/>
<evidence type="ECO:0000313" key="3">
    <source>
        <dbReference type="Proteomes" id="UP001372338"/>
    </source>
</evidence>
<feature type="region of interest" description="Disordered" evidence="1">
    <location>
        <begin position="1"/>
        <end position="48"/>
    </location>
</feature>
<sequence>MKQDATPDKIKIKARSQQKESQDPPKETDLRNEKEKGAKTKRRKRGTLDSACYRITRAAKLASRVGAHG</sequence>
<comment type="caution">
    <text evidence="2">The sequence shown here is derived from an EMBL/GenBank/DDBJ whole genome shotgun (WGS) entry which is preliminary data.</text>
</comment>
<evidence type="ECO:0000256" key="1">
    <source>
        <dbReference type="SAM" id="MobiDB-lite"/>
    </source>
</evidence>
<reference evidence="2 3" key="1">
    <citation type="submission" date="2024-01" db="EMBL/GenBank/DDBJ databases">
        <title>The genomes of 5 underutilized Papilionoideae crops provide insights into root nodulation and disease resistanc.</title>
        <authorList>
            <person name="Yuan L."/>
        </authorList>
    </citation>
    <scope>NUCLEOTIDE SEQUENCE [LARGE SCALE GENOMIC DNA]</scope>
    <source>
        <strain evidence="2">ZHUSHIDOU_FW_LH</strain>
        <tissue evidence="2">Leaf</tissue>
    </source>
</reference>
<protein>
    <submittedName>
        <fullName evidence="2">Uncharacterized protein</fullName>
    </submittedName>
</protein>
<organism evidence="2 3">
    <name type="scientific">Crotalaria pallida</name>
    <name type="common">Smooth rattlebox</name>
    <name type="synonym">Crotalaria striata</name>
    <dbReference type="NCBI Taxonomy" id="3830"/>
    <lineage>
        <taxon>Eukaryota</taxon>
        <taxon>Viridiplantae</taxon>
        <taxon>Streptophyta</taxon>
        <taxon>Embryophyta</taxon>
        <taxon>Tracheophyta</taxon>
        <taxon>Spermatophyta</taxon>
        <taxon>Magnoliopsida</taxon>
        <taxon>eudicotyledons</taxon>
        <taxon>Gunneridae</taxon>
        <taxon>Pentapetalae</taxon>
        <taxon>rosids</taxon>
        <taxon>fabids</taxon>
        <taxon>Fabales</taxon>
        <taxon>Fabaceae</taxon>
        <taxon>Papilionoideae</taxon>
        <taxon>50 kb inversion clade</taxon>
        <taxon>genistoids sensu lato</taxon>
        <taxon>core genistoids</taxon>
        <taxon>Crotalarieae</taxon>
        <taxon>Crotalaria</taxon>
    </lineage>
</organism>
<name>A0AAN9DTS9_CROPI</name>
<keyword evidence="3" id="KW-1185">Reference proteome</keyword>
<accession>A0AAN9DTS9</accession>
<feature type="compositionally biased region" description="Basic and acidic residues" evidence="1">
    <location>
        <begin position="1"/>
        <end position="38"/>
    </location>
</feature>
<dbReference type="EMBL" id="JAYWIO010000036">
    <property type="protein sequence ID" value="KAK7236564.1"/>
    <property type="molecule type" value="Genomic_DNA"/>
</dbReference>